<name>A0A2I7N7P3_9NEIS</name>
<dbReference type="AlphaFoldDB" id="A0A2I7N7P3"/>
<keyword evidence="2" id="KW-1185">Reference proteome</keyword>
<dbReference type="Proteomes" id="UP000236655">
    <property type="component" value="Chromosome"/>
</dbReference>
<dbReference type="RefSeq" id="WP_102951779.1">
    <property type="nucleotide sequence ID" value="NZ_CP024847.1"/>
</dbReference>
<dbReference type="EMBL" id="CP024847">
    <property type="protein sequence ID" value="AUR52488.1"/>
    <property type="molecule type" value="Genomic_DNA"/>
</dbReference>
<evidence type="ECO:0008006" key="3">
    <source>
        <dbReference type="Google" id="ProtNLM"/>
    </source>
</evidence>
<protein>
    <recommendedName>
        <fullName evidence="3">Transposase</fullName>
    </recommendedName>
</protein>
<organism evidence="1 2">
    <name type="scientific">Aquella oligotrophica</name>
    <dbReference type="NCBI Taxonomy" id="2067065"/>
    <lineage>
        <taxon>Bacteria</taxon>
        <taxon>Pseudomonadati</taxon>
        <taxon>Pseudomonadota</taxon>
        <taxon>Betaproteobacteria</taxon>
        <taxon>Neisseriales</taxon>
        <taxon>Neisseriaceae</taxon>
        <taxon>Aquella</taxon>
    </lineage>
</organism>
<sequence length="110" mass="12698">MPLEDYIIHVFCLIDDLYQDLLLTCKVRKSGYSPILADSEIISITSIRKRIETSISQLTESFSINTTKARSFHGLLGRINRKIFSYTTALFFNYQLAKDQFTQLELLIQA</sequence>
<accession>A0A2I7N7P3</accession>
<dbReference type="KEGG" id="nba:CUN60_09315"/>
<dbReference type="OrthoDB" id="6199069at2"/>
<evidence type="ECO:0000313" key="1">
    <source>
        <dbReference type="EMBL" id="AUR52488.1"/>
    </source>
</evidence>
<proteinExistence type="predicted"/>
<evidence type="ECO:0000313" key="2">
    <source>
        <dbReference type="Proteomes" id="UP000236655"/>
    </source>
</evidence>
<gene>
    <name evidence="1" type="ORF">CUN60_09315</name>
</gene>
<reference evidence="2" key="1">
    <citation type="submission" date="2017-11" db="EMBL/GenBank/DDBJ databases">
        <authorList>
            <person name="Chan K.G."/>
            <person name="Lee L.S."/>
        </authorList>
    </citation>
    <scope>NUCLEOTIDE SEQUENCE [LARGE SCALE GENOMIC DNA]</scope>
    <source>
        <strain evidence="2">DSM 100970</strain>
    </source>
</reference>